<dbReference type="Pfam" id="PF19081">
    <property type="entry name" value="Ig_7"/>
    <property type="match status" value="1"/>
</dbReference>
<dbReference type="Pfam" id="PF13585">
    <property type="entry name" value="CHU_C"/>
    <property type="match status" value="1"/>
</dbReference>
<dbReference type="InterPro" id="IPR044023">
    <property type="entry name" value="Ig_7"/>
</dbReference>
<feature type="domain" description="C-type lectin" evidence="2">
    <location>
        <begin position="149"/>
        <end position="278"/>
    </location>
</feature>
<evidence type="ECO:0000256" key="1">
    <source>
        <dbReference type="SAM" id="SignalP"/>
    </source>
</evidence>
<proteinExistence type="predicted"/>
<name>A0A1I4RYN8_9FLAO</name>
<protein>
    <submittedName>
        <fullName evidence="3">Gliding motility-associated C-terminal domain-containing protein</fullName>
    </submittedName>
</protein>
<dbReference type="InterPro" id="IPR034007">
    <property type="entry name" value="CTLD_bac"/>
</dbReference>
<dbReference type="Proteomes" id="UP000182961">
    <property type="component" value="Unassembled WGS sequence"/>
</dbReference>
<evidence type="ECO:0000313" key="4">
    <source>
        <dbReference type="Proteomes" id="UP000182961"/>
    </source>
</evidence>
<dbReference type="InterPro" id="IPR016186">
    <property type="entry name" value="C-type_lectin-like/link_sf"/>
</dbReference>
<feature type="signal peptide" evidence="1">
    <location>
        <begin position="1"/>
        <end position="23"/>
    </location>
</feature>
<dbReference type="RefSeq" id="WP_024980452.1">
    <property type="nucleotide sequence ID" value="NZ_CBCRUM010000004.1"/>
</dbReference>
<evidence type="ECO:0000259" key="2">
    <source>
        <dbReference type="PROSITE" id="PS50041"/>
    </source>
</evidence>
<dbReference type="EMBL" id="FOUT01000001">
    <property type="protein sequence ID" value="SFM57412.1"/>
    <property type="molecule type" value="Genomic_DNA"/>
</dbReference>
<dbReference type="PROSITE" id="PS50041">
    <property type="entry name" value="C_TYPE_LECTIN_2"/>
    <property type="match status" value="1"/>
</dbReference>
<dbReference type="AlphaFoldDB" id="A0A1I4RYN8"/>
<keyword evidence="4" id="KW-1185">Reference proteome</keyword>
<dbReference type="InterPro" id="IPR013783">
    <property type="entry name" value="Ig-like_fold"/>
</dbReference>
<sequence length="1244" mass="134089">MKISVIYRSLLILALFFSNLAFAIDPPKITASGNQVYCPGTALKIIQTISITHDVAEPDAEAMYVQIAAGYNRNLDLLRLENPAAHPKIVSSWDAAAGKLKLYSPTSVRILYTDFVAALKDISYSNADASPSGNRTFSITLGQANYLPSTGHYYQYVSNTGITWTAAKAQAESLRYYGLKGYLATLLSLEEAKLCGEQANGAGWVGGTDENTEGVWKWVTGPEGLANSGNGIVFWNGLTNGSSPNFAYWNINEPNQLGNEDYAHITAPGVGIAGSWNDLSNTGEASGNYQPKGFIVEYGGMPGDPILELSASTSITIAQLNFTPPNSICAGQSMSIAVSSSSSNVNWFDAANGGNLLYSGTSYTTPALNNTTTYYVDYGCSSRKAITVPVEPLPVAHPVSIARQCDDNQDGIYTFDTSALESTLLQGQLNCKVTYFDASNTPLKDENGIAIVSPFPSRFTTKSQTIRAIVTNNSSLQCASQTNIIFTVDNLPQAFEVPKTLTTACDDEPISSTQDGNYAFDTSSIQAILLGGQTGMTVSYSDALGNLLPSPLPNPFLTSTQKITVRIENITNPSCIATTTLDFVVHPRPVVNEVSIIQCDTDLVVDGKTFFNLTVNNATISSNYTNETFTYYTTLNGANTAITTDLITNPLMFENSIPTLMPVWARITNPLTTCASVAKITLKVPATNIPPTYKIPFAPVCDDFFDSNGNNTPNNNNRDGISTFDLLPTKATILALLPTNQTYSINYYRNEADALAELNAISNLSNYRNIGYPNTQDIWIRIDSDLDNACYGLGPYLTLTVESPPIAHAVQIPRQCDDTSDGIFPFDTAALETTLLQGQTNVSIRYFDQANQPLIDANGNTITSPFPAIFASTSQTIKAVVTNTTAQQCSDETLITFTVDEAPRAFTVASSLTTACDDEIEPTQQDGTFAFDTSAFDSIIRGGQTGMVIQYYDQNNTLLPNPLPNPFITSSQTVTAIVSNPINTICTASTALCFTVHPVPNISLNLDGSENELVCSNLATFFVTLDAGILDTTPTTDYEYSWKKDGTTIGTNAPTLDVNTEGVYTVDVTNAAGCSRTRTLTVTASNVATIEAIDIVELSDVNTVTVQVSGPGDYQYSLDEPSGFWQDSNAFYNVSSGIHTVYVNDKNGCGSVSKAIAVVGIPKFFTPNGDGFNDVWNIKGISKYPNTTVHIFDRFGKLITILNATNTSWNGTFNGTPLAANDYWYVINFSNGTPEIKGHFSLKR</sequence>
<organism evidence="3 4">
    <name type="scientific">Flavobacterium succinicans</name>
    <dbReference type="NCBI Taxonomy" id="29536"/>
    <lineage>
        <taxon>Bacteria</taxon>
        <taxon>Pseudomonadati</taxon>
        <taxon>Bacteroidota</taxon>
        <taxon>Flavobacteriia</taxon>
        <taxon>Flavobacteriales</taxon>
        <taxon>Flavobacteriaceae</taxon>
        <taxon>Flavobacterium</taxon>
    </lineage>
</organism>
<dbReference type="InterPro" id="IPR001304">
    <property type="entry name" value="C-type_lectin-like"/>
</dbReference>
<feature type="chain" id="PRO_5010351100" evidence="1">
    <location>
        <begin position="24"/>
        <end position="1244"/>
    </location>
</feature>
<reference evidence="4" key="1">
    <citation type="submission" date="2016-10" db="EMBL/GenBank/DDBJ databases">
        <authorList>
            <person name="Varghese N."/>
            <person name="Submissions S."/>
        </authorList>
    </citation>
    <scope>NUCLEOTIDE SEQUENCE [LARGE SCALE GENOMIC DNA]</scope>
    <source>
        <strain evidence="4">DSM 4002</strain>
    </source>
</reference>
<dbReference type="Gene3D" id="3.10.100.10">
    <property type="entry name" value="Mannose-Binding Protein A, subunit A"/>
    <property type="match status" value="1"/>
</dbReference>
<gene>
    <name evidence="3" type="ORF">SAMN05444143_101583</name>
</gene>
<dbReference type="CDD" id="cd03603">
    <property type="entry name" value="CLECT_VCBS"/>
    <property type="match status" value="1"/>
</dbReference>
<dbReference type="Gene3D" id="2.60.40.10">
    <property type="entry name" value="Immunoglobulins"/>
    <property type="match status" value="1"/>
</dbReference>
<dbReference type="eggNOG" id="COG3291">
    <property type="taxonomic scope" value="Bacteria"/>
</dbReference>
<dbReference type="NCBIfam" id="TIGR04131">
    <property type="entry name" value="Bac_Flav_CTERM"/>
    <property type="match status" value="1"/>
</dbReference>
<dbReference type="InterPro" id="IPR016187">
    <property type="entry name" value="CTDL_fold"/>
</dbReference>
<accession>A0A1I4RYN8</accession>
<keyword evidence="1" id="KW-0732">Signal</keyword>
<evidence type="ECO:0000313" key="3">
    <source>
        <dbReference type="EMBL" id="SFM57412.1"/>
    </source>
</evidence>
<dbReference type="SUPFAM" id="SSF56436">
    <property type="entry name" value="C-type lectin-like"/>
    <property type="match status" value="1"/>
</dbReference>
<dbReference type="InterPro" id="IPR026341">
    <property type="entry name" value="T9SS_type_B"/>
</dbReference>